<feature type="non-terminal residue" evidence="1">
    <location>
        <position position="1"/>
    </location>
</feature>
<name>A0ABQ5JZ98_9EUKA</name>
<proteinExistence type="predicted"/>
<protein>
    <submittedName>
        <fullName evidence="1">Uncharacterized protein</fullName>
    </submittedName>
</protein>
<evidence type="ECO:0000313" key="1">
    <source>
        <dbReference type="EMBL" id="GKT18795.1"/>
    </source>
</evidence>
<sequence length="216" mass="24031">VGLASSYLAYLGYAEKHKLSLGALCVSFQLISPTLCRIIRFGSDHPLDREYFSSIFDILTIFLSTVNADSLPTRVALMSLIKPYIGSWLTLYSDSKHIGQMIIILSKLTTLPKTGYPNPPLCEEAWCFFHPVLDLVRNECKGQQLAVDDHSHALKFFSNLCCDAEHGVEVFECVNEFLDEWLSSLTGCGPQCLEHWGSLIASFSTIPALIPKISPK</sequence>
<evidence type="ECO:0000313" key="2">
    <source>
        <dbReference type="Proteomes" id="UP001057375"/>
    </source>
</evidence>
<reference evidence="1" key="1">
    <citation type="submission" date="2022-03" db="EMBL/GenBank/DDBJ databases">
        <title>Draft genome sequence of Aduncisulcus paluster, a free-living microaerophilic Fornicata.</title>
        <authorList>
            <person name="Yuyama I."/>
            <person name="Kume K."/>
            <person name="Tamura T."/>
            <person name="Inagaki Y."/>
            <person name="Hashimoto T."/>
        </authorList>
    </citation>
    <scope>NUCLEOTIDE SEQUENCE</scope>
    <source>
        <strain evidence="1">NY0171</strain>
    </source>
</reference>
<gene>
    <name evidence="1" type="ORF">ADUPG1_011379</name>
</gene>
<accession>A0ABQ5JZ98</accession>
<keyword evidence="2" id="KW-1185">Reference proteome</keyword>
<organism evidence="1 2">
    <name type="scientific">Aduncisulcus paluster</name>
    <dbReference type="NCBI Taxonomy" id="2918883"/>
    <lineage>
        <taxon>Eukaryota</taxon>
        <taxon>Metamonada</taxon>
        <taxon>Carpediemonas-like organisms</taxon>
        <taxon>Aduncisulcus</taxon>
    </lineage>
</organism>
<dbReference type="Proteomes" id="UP001057375">
    <property type="component" value="Unassembled WGS sequence"/>
</dbReference>
<dbReference type="EMBL" id="BQXS01011984">
    <property type="protein sequence ID" value="GKT18795.1"/>
    <property type="molecule type" value="Genomic_DNA"/>
</dbReference>
<comment type="caution">
    <text evidence="1">The sequence shown here is derived from an EMBL/GenBank/DDBJ whole genome shotgun (WGS) entry which is preliminary data.</text>
</comment>